<dbReference type="Pfam" id="PF01739">
    <property type="entry name" value="CheR"/>
    <property type="match status" value="1"/>
</dbReference>
<dbReference type="Proteomes" id="UP000318050">
    <property type="component" value="Unassembled WGS sequence"/>
</dbReference>
<feature type="binding site" evidence="6">
    <location>
        <position position="94"/>
    </location>
    <ligand>
        <name>S-adenosyl-L-methionine</name>
        <dbReference type="ChEBI" id="CHEBI:59789"/>
    </ligand>
</feature>
<feature type="binding site" evidence="6">
    <location>
        <position position="164"/>
    </location>
    <ligand>
        <name>S-adenosyl-L-methionine</name>
        <dbReference type="ChEBI" id="CHEBI:59789"/>
    </ligand>
</feature>
<evidence type="ECO:0000256" key="2">
    <source>
        <dbReference type="ARBA" id="ARBA00022603"/>
    </source>
</evidence>
<dbReference type="InterPro" id="IPR036804">
    <property type="entry name" value="CheR_N_sf"/>
</dbReference>
<dbReference type="SMART" id="SM00138">
    <property type="entry name" value="MeTrc"/>
    <property type="match status" value="1"/>
</dbReference>
<dbReference type="PANTHER" id="PTHR24422:SF26">
    <property type="entry name" value="CHEMOTAXIS PROTEIN METHYLTRANSFERASE"/>
    <property type="match status" value="1"/>
</dbReference>
<feature type="binding site" evidence="6">
    <location>
        <begin position="222"/>
        <end position="223"/>
    </location>
    <ligand>
        <name>S-adenosyl-L-methionine</name>
        <dbReference type="ChEBI" id="CHEBI:59789"/>
    </ligand>
</feature>
<feature type="binding site" evidence="6">
    <location>
        <position position="92"/>
    </location>
    <ligand>
        <name>S-adenosyl-L-methionine</name>
        <dbReference type="ChEBI" id="CHEBI:59789"/>
    </ligand>
</feature>
<proteinExistence type="predicted"/>
<evidence type="ECO:0000256" key="4">
    <source>
        <dbReference type="ARBA" id="ARBA00022691"/>
    </source>
</evidence>
<comment type="catalytic activity">
    <reaction evidence="1 5">
        <text>L-glutamyl-[protein] + S-adenosyl-L-methionine = [protein]-L-glutamate 5-O-methyl ester + S-adenosyl-L-homocysteine</text>
        <dbReference type="Rhea" id="RHEA:24452"/>
        <dbReference type="Rhea" id="RHEA-COMP:10208"/>
        <dbReference type="Rhea" id="RHEA-COMP:10311"/>
        <dbReference type="ChEBI" id="CHEBI:29973"/>
        <dbReference type="ChEBI" id="CHEBI:57856"/>
        <dbReference type="ChEBI" id="CHEBI:59789"/>
        <dbReference type="ChEBI" id="CHEBI:82795"/>
        <dbReference type="EC" id="2.1.1.80"/>
    </reaction>
</comment>
<dbReference type="GO" id="GO:0008983">
    <property type="term" value="F:protein-glutamate O-methyltransferase activity"/>
    <property type="evidence" value="ECO:0007669"/>
    <property type="project" value="UniProtKB-EC"/>
</dbReference>
<dbReference type="SUPFAM" id="SSF47757">
    <property type="entry name" value="Chemotaxis receptor methyltransferase CheR, N-terminal domain"/>
    <property type="match status" value="1"/>
</dbReference>
<accession>A0A560IHE3</accession>
<keyword evidence="3 5" id="KW-0808">Transferase</keyword>
<dbReference type="EC" id="2.1.1.80" evidence="5"/>
<evidence type="ECO:0000256" key="1">
    <source>
        <dbReference type="ARBA" id="ARBA00001541"/>
    </source>
</evidence>
<feature type="binding site" evidence="6">
    <location>
        <position position="98"/>
    </location>
    <ligand>
        <name>S-adenosyl-L-methionine</name>
        <dbReference type="ChEBI" id="CHEBI:59789"/>
    </ligand>
</feature>
<comment type="function">
    <text evidence="5">Methylation of the membrane-bound methyl-accepting chemotaxis proteins (MCP) to form gamma-glutamyl methyl ester residues in MCP.</text>
</comment>
<dbReference type="EMBL" id="VITT01000012">
    <property type="protein sequence ID" value="TWB56220.1"/>
    <property type="molecule type" value="Genomic_DNA"/>
</dbReference>
<dbReference type="InterPro" id="IPR022641">
    <property type="entry name" value="CheR_N"/>
</dbReference>
<dbReference type="SUPFAM" id="SSF53335">
    <property type="entry name" value="S-adenosyl-L-methionine-dependent methyltransferases"/>
    <property type="match status" value="1"/>
</dbReference>
<dbReference type="InterPro" id="IPR050903">
    <property type="entry name" value="Bact_Chemotaxis_MeTrfase"/>
</dbReference>
<dbReference type="PIRSF" id="PIRSF000410">
    <property type="entry name" value="CheR"/>
    <property type="match status" value="1"/>
</dbReference>
<keyword evidence="2 5" id="KW-0489">Methyltransferase</keyword>
<dbReference type="GO" id="GO:0032259">
    <property type="term" value="P:methylation"/>
    <property type="evidence" value="ECO:0007669"/>
    <property type="project" value="UniProtKB-KW"/>
</dbReference>
<evidence type="ECO:0000256" key="5">
    <source>
        <dbReference type="PIRNR" id="PIRNR000410"/>
    </source>
</evidence>
<dbReference type="InterPro" id="IPR000780">
    <property type="entry name" value="CheR_MeTrfase"/>
</dbReference>
<dbReference type="PRINTS" id="PR00996">
    <property type="entry name" value="CHERMTFRASE"/>
</dbReference>
<dbReference type="InterPro" id="IPR026024">
    <property type="entry name" value="Chemotaxis_MeTrfase_CheR"/>
</dbReference>
<evidence type="ECO:0000256" key="6">
    <source>
        <dbReference type="PIRSR" id="PIRSR000410-1"/>
    </source>
</evidence>
<organism evidence="8 9">
    <name type="scientific">Nitrospirillum amazonense</name>
    <dbReference type="NCBI Taxonomy" id="28077"/>
    <lineage>
        <taxon>Bacteria</taxon>
        <taxon>Pseudomonadati</taxon>
        <taxon>Pseudomonadota</taxon>
        <taxon>Alphaproteobacteria</taxon>
        <taxon>Rhodospirillales</taxon>
        <taxon>Azospirillaceae</taxon>
        <taxon>Nitrospirillum</taxon>
    </lineage>
</organism>
<reference evidence="8 9" key="1">
    <citation type="submission" date="2019-06" db="EMBL/GenBank/DDBJ databases">
        <title>Genomic Encyclopedia of Type Strains, Phase IV (KMG-V): Genome sequencing to study the core and pangenomes of soil and plant-associated prokaryotes.</title>
        <authorList>
            <person name="Whitman W."/>
        </authorList>
    </citation>
    <scope>NUCLEOTIDE SEQUENCE [LARGE SCALE GENOMIC DNA]</scope>
    <source>
        <strain evidence="8 9">BR 11140</strain>
    </source>
</reference>
<comment type="caution">
    <text evidence="8">The sequence shown here is derived from an EMBL/GenBank/DDBJ whole genome shotgun (WGS) entry which is preliminary data.</text>
</comment>
<gene>
    <name evidence="8" type="ORF">FBZ92_1129</name>
</gene>
<evidence type="ECO:0000259" key="7">
    <source>
        <dbReference type="PROSITE" id="PS50123"/>
    </source>
</evidence>
<keyword evidence="4 5" id="KW-0949">S-adenosyl-L-methionine</keyword>
<dbReference type="PROSITE" id="PS50123">
    <property type="entry name" value="CHER"/>
    <property type="match status" value="1"/>
</dbReference>
<dbReference type="Gene3D" id="1.10.155.10">
    <property type="entry name" value="Chemotaxis receptor methyltransferase CheR, N-terminal domain"/>
    <property type="match status" value="1"/>
</dbReference>
<feature type="binding site" evidence="6">
    <location>
        <position position="138"/>
    </location>
    <ligand>
        <name>S-adenosyl-L-methionine</name>
        <dbReference type="ChEBI" id="CHEBI:59789"/>
    </ligand>
</feature>
<feature type="domain" description="CheR-type methyltransferase" evidence="7">
    <location>
        <begin position="14"/>
        <end position="294"/>
    </location>
</feature>
<dbReference type="Pfam" id="PF03705">
    <property type="entry name" value="CheR_N"/>
    <property type="match status" value="1"/>
</dbReference>
<sequence length="294" mass="32787">MLADHGEAVSRAAAAAAADRLGARDFRRLAAFIQDYSGIKMPESKRTMVEGRLRKRVVATGAADLADYCARLFDGGGLADEAIHLIDVVTTNKTEFFREQEHFRILEEVALPDLLASRRAGPYTSLKVWSTASSIGAEPYTLAMVLADASHRHGGFRVDIVATDISTRVLETAATAIYPEEMIAPVPPEMRQRYLLRSKDRARRLVRIVPELRRMVRFGRLNLMDATYPVDRDLDVIFCRNILIYFDKPTQQAVLARLCDHLRPGGYLFLGHSESLAGSGLPMRPLGASVFRRE</sequence>
<dbReference type="Gene3D" id="3.40.50.150">
    <property type="entry name" value="Vaccinia Virus protein VP39"/>
    <property type="match status" value="1"/>
</dbReference>
<name>A0A560IHE3_9PROT</name>
<feature type="binding site" evidence="6">
    <location>
        <begin position="240"/>
        <end position="241"/>
    </location>
    <ligand>
        <name>S-adenosyl-L-methionine</name>
        <dbReference type="ChEBI" id="CHEBI:59789"/>
    </ligand>
</feature>
<evidence type="ECO:0000313" key="8">
    <source>
        <dbReference type="EMBL" id="TWB56220.1"/>
    </source>
</evidence>
<dbReference type="AlphaFoldDB" id="A0A560IHE3"/>
<dbReference type="InterPro" id="IPR022642">
    <property type="entry name" value="CheR_C"/>
</dbReference>
<dbReference type="InterPro" id="IPR029063">
    <property type="entry name" value="SAM-dependent_MTases_sf"/>
</dbReference>
<protein>
    <recommendedName>
        <fullName evidence="5">Chemotaxis protein methyltransferase</fullName>
        <ecNumber evidence="5">2.1.1.80</ecNumber>
    </recommendedName>
</protein>
<evidence type="ECO:0000313" key="9">
    <source>
        <dbReference type="Proteomes" id="UP000318050"/>
    </source>
</evidence>
<dbReference type="PANTHER" id="PTHR24422">
    <property type="entry name" value="CHEMOTAXIS PROTEIN METHYLTRANSFERASE"/>
    <property type="match status" value="1"/>
</dbReference>
<evidence type="ECO:0000256" key="3">
    <source>
        <dbReference type="ARBA" id="ARBA00022679"/>
    </source>
</evidence>